<evidence type="ECO:0000256" key="5">
    <source>
        <dbReference type="ARBA" id="ARBA00023015"/>
    </source>
</evidence>
<dbReference type="PANTHER" id="PTHR24085">
    <property type="entry name" value="NUCLEAR HORMONE RECEPTOR"/>
    <property type="match status" value="1"/>
</dbReference>
<keyword evidence="8 11" id="KW-0675">Receptor</keyword>
<evidence type="ECO:0000313" key="12">
    <source>
        <dbReference type="Proteomes" id="UP000314294"/>
    </source>
</evidence>
<dbReference type="PRINTS" id="PR00398">
    <property type="entry name" value="STRDHORMONER"/>
</dbReference>
<dbReference type="GO" id="GO:0035259">
    <property type="term" value="F:nuclear glucocorticoid receptor binding"/>
    <property type="evidence" value="ECO:0007669"/>
    <property type="project" value="TreeGrafter"/>
</dbReference>
<dbReference type="Pfam" id="PF00104">
    <property type="entry name" value="Hormone_recep"/>
    <property type="match status" value="1"/>
</dbReference>
<dbReference type="InterPro" id="IPR035500">
    <property type="entry name" value="NHR-like_dom_sf"/>
</dbReference>
<evidence type="ECO:0000256" key="9">
    <source>
        <dbReference type="ARBA" id="ARBA00023242"/>
    </source>
</evidence>
<evidence type="ECO:0000256" key="2">
    <source>
        <dbReference type="ARBA" id="ARBA00022723"/>
    </source>
</evidence>
<reference evidence="11 12" key="1">
    <citation type="submission" date="2019-03" db="EMBL/GenBank/DDBJ databases">
        <title>First draft genome of Liparis tanakae, snailfish: a comprehensive survey of snailfish specific genes.</title>
        <authorList>
            <person name="Kim W."/>
            <person name="Song I."/>
            <person name="Jeong J.-H."/>
            <person name="Kim D."/>
            <person name="Kim S."/>
            <person name="Ryu S."/>
            <person name="Song J.Y."/>
            <person name="Lee S.K."/>
        </authorList>
    </citation>
    <scope>NUCLEOTIDE SEQUENCE [LARGE SCALE GENOMIC DNA]</scope>
    <source>
        <tissue evidence="11">Muscle</tissue>
    </source>
</reference>
<dbReference type="GO" id="GO:0005667">
    <property type="term" value="C:transcription regulator complex"/>
    <property type="evidence" value="ECO:0007669"/>
    <property type="project" value="TreeGrafter"/>
</dbReference>
<comment type="caution">
    <text evidence="11">The sequence shown here is derived from an EMBL/GenBank/DDBJ whole genome shotgun (WGS) entry which is preliminary data.</text>
</comment>
<dbReference type="GO" id="GO:0071376">
    <property type="term" value="P:cellular response to corticotropin-releasing hormone stimulus"/>
    <property type="evidence" value="ECO:0007669"/>
    <property type="project" value="TreeGrafter"/>
</dbReference>
<sequence>MNQLLKFIHRPCLNTPIESARAAICPGRLAARRRSAYARNNNPAAAFFFERSGLFRSLFTNSSADQRVRLDLGLWDKFSELATKCIIKIVEFAKRVPGFTLLTIADQITLLKAACLDILKNMTIWETSQTAAKFQSPRNSARIISWKLKMSEKKRSSAPHQRDAERCRQSVGRLLLLLLLLLLG</sequence>
<organism evidence="11 12">
    <name type="scientific">Liparis tanakae</name>
    <name type="common">Tanaka's snailfish</name>
    <dbReference type="NCBI Taxonomy" id="230148"/>
    <lineage>
        <taxon>Eukaryota</taxon>
        <taxon>Metazoa</taxon>
        <taxon>Chordata</taxon>
        <taxon>Craniata</taxon>
        <taxon>Vertebrata</taxon>
        <taxon>Euteleostomi</taxon>
        <taxon>Actinopterygii</taxon>
        <taxon>Neopterygii</taxon>
        <taxon>Teleostei</taxon>
        <taxon>Neoteleostei</taxon>
        <taxon>Acanthomorphata</taxon>
        <taxon>Eupercaria</taxon>
        <taxon>Perciformes</taxon>
        <taxon>Cottioidei</taxon>
        <taxon>Cottales</taxon>
        <taxon>Liparidae</taxon>
        <taxon>Liparis</taxon>
    </lineage>
</organism>
<dbReference type="EMBL" id="SRLO01000068">
    <property type="protein sequence ID" value="TNN78990.1"/>
    <property type="molecule type" value="Genomic_DNA"/>
</dbReference>
<keyword evidence="9" id="KW-0539">Nucleus</keyword>
<dbReference type="InterPro" id="IPR001723">
    <property type="entry name" value="Nuclear_hrmn_rcpt"/>
</dbReference>
<dbReference type="Gene3D" id="1.10.565.10">
    <property type="entry name" value="Retinoid X Receptor"/>
    <property type="match status" value="1"/>
</dbReference>
<accession>A0A4Z2ILR1</accession>
<gene>
    <name evidence="11" type="primary">RARB_0</name>
    <name evidence="11" type="ORF">EYF80_010669</name>
</gene>
<dbReference type="AlphaFoldDB" id="A0A4Z2ILR1"/>
<dbReference type="GO" id="GO:0004879">
    <property type="term" value="F:nuclear receptor activity"/>
    <property type="evidence" value="ECO:0007669"/>
    <property type="project" value="InterPro"/>
</dbReference>
<dbReference type="PANTHER" id="PTHR24085:SF5">
    <property type="entry name" value="RETINOIC ACID RECEPTOR BETA"/>
    <property type="match status" value="1"/>
</dbReference>
<evidence type="ECO:0000256" key="1">
    <source>
        <dbReference type="ARBA" id="ARBA00008092"/>
    </source>
</evidence>
<keyword evidence="3" id="KW-0863">Zinc-finger</keyword>
<evidence type="ECO:0000313" key="11">
    <source>
        <dbReference type="EMBL" id="TNN78990.1"/>
    </source>
</evidence>
<name>A0A4Z2ILR1_9TELE</name>
<dbReference type="SUPFAM" id="SSF48508">
    <property type="entry name" value="Nuclear receptor ligand-binding domain"/>
    <property type="match status" value="1"/>
</dbReference>
<dbReference type="GO" id="GO:0008270">
    <property type="term" value="F:zinc ion binding"/>
    <property type="evidence" value="ECO:0007669"/>
    <property type="project" value="UniProtKB-KW"/>
</dbReference>
<evidence type="ECO:0000256" key="4">
    <source>
        <dbReference type="ARBA" id="ARBA00022833"/>
    </source>
</evidence>
<dbReference type="Proteomes" id="UP000314294">
    <property type="component" value="Unassembled WGS sequence"/>
</dbReference>
<dbReference type="GO" id="GO:0005634">
    <property type="term" value="C:nucleus"/>
    <property type="evidence" value="ECO:0007669"/>
    <property type="project" value="TreeGrafter"/>
</dbReference>
<dbReference type="PROSITE" id="PS51843">
    <property type="entry name" value="NR_LBD"/>
    <property type="match status" value="1"/>
</dbReference>
<dbReference type="OrthoDB" id="6081310at2759"/>
<dbReference type="PRINTS" id="PR00546">
    <property type="entry name" value="THYROIDHORMR"/>
</dbReference>
<evidence type="ECO:0000256" key="7">
    <source>
        <dbReference type="ARBA" id="ARBA00023163"/>
    </source>
</evidence>
<keyword evidence="7" id="KW-0804">Transcription</keyword>
<keyword evidence="2" id="KW-0479">Metal-binding</keyword>
<keyword evidence="6" id="KW-0238">DNA-binding</keyword>
<evidence type="ECO:0000256" key="3">
    <source>
        <dbReference type="ARBA" id="ARBA00022771"/>
    </source>
</evidence>
<keyword evidence="5" id="KW-0805">Transcription regulation</keyword>
<proteinExistence type="inferred from homology"/>
<dbReference type="GO" id="GO:0000978">
    <property type="term" value="F:RNA polymerase II cis-regulatory region sequence-specific DNA binding"/>
    <property type="evidence" value="ECO:0007669"/>
    <property type="project" value="TreeGrafter"/>
</dbReference>
<comment type="similarity">
    <text evidence="1">Belongs to the nuclear hormone receptor family. NR1 subfamily.</text>
</comment>
<feature type="domain" description="NR LBD" evidence="10">
    <location>
        <begin position="1"/>
        <end position="184"/>
    </location>
</feature>
<evidence type="ECO:0000256" key="6">
    <source>
        <dbReference type="ARBA" id="ARBA00023125"/>
    </source>
</evidence>
<keyword evidence="12" id="KW-1185">Reference proteome</keyword>
<keyword evidence="4" id="KW-0862">Zinc</keyword>
<evidence type="ECO:0000259" key="10">
    <source>
        <dbReference type="PROSITE" id="PS51843"/>
    </source>
</evidence>
<dbReference type="InterPro" id="IPR000536">
    <property type="entry name" value="Nucl_hrmn_rcpt_lig-bd"/>
</dbReference>
<dbReference type="InterPro" id="IPR001728">
    <property type="entry name" value="ThyrH_rcpt"/>
</dbReference>
<protein>
    <submittedName>
        <fullName evidence="11">Retinoic acid receptor beta</fullName>
    </submittedName>
</protein>
<evidence type="ECO:0000256" key="8">
    <source>
        <dbReference type="ARBA" id="ARBA00023170"/>
    </source>
</evidence>